<sequence>MKYNLSFILLFVIGCTSTMISTDKREILYREKCSGCHRLYSKNEFSKEEWESKLPEMYQNANLSPDEEKLLNEFLLK</sequence>
<organism evidence="1 2">
    <name type="scientific">Stygiobacter electus</name>
    <dbReference type="NCBI Taxonomy" id="3032292"/>
    <lineage>
        <taxon>Bacteria</taxon>
        <taxon>Pseudomonadati</taxon>
        <taxon>Ignavibacteriota</taxon>
        <taxon>Ignavibacteria</taxon>
        <taxon>Ignavibacteriales</taxon>
        <taxon>Melioribacteraceae</taxon>
        <taxon>Stygiobacter</taxon>
    </lineage>
</organism>
<dbReference type="Proteomes" id="UP001221302">
    <property type="component" value="Unassembled WGS sequence"/>
</dbReference>
<protein>
    <recommendedName>
        <fullName evidence="3">Quinohemoprotein amine dehydrogenase alpha subunit haem binding domain-containing protein</fullName>
    </recommendedName>
</protein>
<dbReference type="AlphaFoldDB" id="A0AAE3P087"/>
<keyword evidence="2" id="KW-1185">Reference proteome</keyword>
<proteinExistence type="predicted"/>
<dbReference type="EMBL" id="JARGDL010000005">
    <property type="protein sequence ID" value="MDF1611694.1"/>
    <property type="molecule type" value="Genomic_DNA"/>
</dbReference>
<dbReference type="RefSeq" id="WP_321535460.1">
    <property type="nucleotide sequence ID" value="NZ_JARGDL010000005.1"/>
</dbReference>
<dbReference type="PROSITE" id="PS51257">
    <property type="entry name" value="PROKAR_LIPOPROTEIN"/>
    <property type="match status" value="1"/>
</dbReference>
<evidence type="ECO:0008006" key="3">
    <source>
        <dbReference type="Google" id="ProtNLM"/>
    </source>
</evidence>
<gene>
    <name evidence="1" type="ORF">P0M35_06005</name>
</gene>
<name>A0AAE3P087_9BACT</name>
<comment type="caution">
    <text evidence="1">The sequence shown here is derived from an EMBL/GenBank/DDBJ whole genome shotgun (WGS) entry which is preliminary data.</text>
</comment>
<evidence type="ECO:0000313" key="2">
    <source>
        <dbReference type="Proteomes" id="UP001221302"/>
    </source>
</evidence>
<evidence type="ECO:0000313" key="1">
    <source>
        <dbReference type="EMBL" id="MDF1611694.1"/>
    </source>
</evidence>
<reference evidence="1" key="1">
    <citation type="submission" date="2023-03" db="EMBL/GenBank/DDBJ databases">
        <title>Stygiobacter electus gen. nov., sp. nov., facultatively anaerobic thermotolerant bacterium of the class Ignavibacteria from a well of Yessentuki mineral water deposit.</title>
        <authorList>
            <person name="Podosokorskaya O.A."/>
            <person name="Elcheninov A.G."/>
            <person name="Petrova N.F."/>
            <person name="Zavarzina D.G."/>
            <person name="Kublanov I.V."/>
            <person name="Merkel A.Y."/>
        </authorList>
    </citation>
    <scope>NUCLEOTIDE SEQUENCE</scope>
    <source>
        <strain evidence="1">09-Me</strain>
    </source>
</reference>
<accession>A0AAE3P087</accession>